<sequence length="161" mass="18420">MFVVADREPRSPAVLGPLSRVWRRAERPVSDYDVPRPVRLMMVRSGLLFGILALGLCSPAVLASDDGGWLELRRDQRIYRERVGPLSPSEDADLRLLERRQGLDLQGLEQRQRWRRQGAPHDRGTGTGKGATAGFGLRQQQRRDADEQRLDWRIEREVLGR</sequence>
<keyword evidence="3" id="KW-1185">Reference proteome</keyword>
<dbReference type="AlphaFoldDB" id="L0H1Y8"/>
<proteinExistence type="predicted"/>
<dbReference type="KEGG" id="tmb:Thimo_3382"/>
<dbReference type="HOGENOM" id="CLU_1642945_0_0_6"/>
<name>L0H1Y8_9GAMM</name>
<gene>
    <name evidence="2" type="ORF">Thimo_3382</name>
</gene>
<accession>L0H1Y8</accession>
<evidence type="ECO:0000256" key="1">
    <source>
        <dbReference type="SAM" id="MobiDB-lite"/>
    </source>
</evidence>
<feature type="region of interest" description="Disordered" evidence="1">
    <location>
        <begin position="109"/>
        <end position="144"/>
    </location>
</feature>
<organism evidence="2 3">
    <name type="scientific">Thioflavicoccus mobilis 8321</name>
    <dbReference type="NCBI Taxonomy" id="765912"/>
    <lineage>
        <taxon>Bacteria</taxon>
        <taxon>Pseudomonadati</taxon>
        <taxon>Pseudomonadota</taxon>
        <taxon>Gammaproteobacteria</taxon>
        <taxon>Chromatiales</taxon>
        <taxon>Chromatiaceae</taxon>
        <taxon>Thioflavicoccus</taxon>
    </lineage>
</organism>
<protein>
    <submittedName>
        <fullName evidence="2">Uncharacterized protein</fullName>
    </submittedName>
</protein>
<evidence type="ECO:0000313" key="2">
    <source>
        <dbReference type="EMBL" id="AGA92052.1"/>
    </source>
</evidence>
<dbReference type="Proteomes" id="UP000010816">
    <property type="component" value="Chromosome"/>
</dbReference>
<evidence type="ECO:0000313" key="3">
    <source>
        <dbReference type="Proteomes" id="UP000010816"/>
    </source>
</evidence>
<reference evidence="2 3" key="1">
    <citation type="submission" date="2011-09" db="EMBL/GenBank/DDBJ databases">
        <title>Complete sequence of chromosome of Thioflavicoccus mobilis 8321.</title>
        <authorList>
            <consortium name="US DOE Joint Genome Institute"/>
            <person name="Lucas S."/>
            <person name="Han J."/>
            <person name="Lapidus A."/>
            <person name="Cheng J.-F."/>
            <person name="Goodwin L."/>
            <person name="Pitluck S."/>
            <person name="Peters L."/>
            <person name="Ovchinnikova G."/>
            <person name="Lu M."/>
            <person name="Detter J.C."/>
            <person name="Han C."/>
            <person name="Tapia R."/>
            <person name="Land M."/>
            <person name="Hauser L."/>
            <person name="Kyrpides N."/>
            <person name="Ivanova N."/>
            <person name="Pagani I."/>
            <person name="Vogl K."/>
            <person name="Liu Z."/>
            <person name="Imhoff J."/>
            <person name="Thiel V."/>
            <person name="Frigaard N.-U."/>
            <person name="Bryant D."/>
            <person name="Woyke T."/>
        </authorList>
    </citation>
    <scope>NUCLEOTIDE SEQUENCE [LARGE SCALE GENOMIC DNA]</scope>
    <source>
        <strain evidence="2 3">8321</strain>
    </source>
</reference>
<dbReference type="EMBL" id="CP003051">
    <property type="protein sequence ID" value="AGA92052.1"/>
    <property type="molecule type" value="Genomic_DNA"/>
</dbReference>
<dbReference type="STRING" id="765912.Thimo_3382"/>